<name>A0ABP6QMC0_9ACTN</name>
<organism evidence="1 2">
    <name type="scientific">Actinocorallia longicatena</name>
    <dbReference type="NCBI Taxonomy" id="111803"/>
    <lineage>
        <taxon>Bacteria</taxon>
        <taxon>Bacillati</taxon>
        <taxon>Actinomycetota</taxon>
        <taxon>Actinomycetes</taxon>
        <taxon>Streptosporangiales</taxon>
        <taxon>Thermomonosporaceae</taxon>
        <taxon>Actinocorallia</taxon>
    </lineage>
</organism>
<reference evidence="2" key="1">
    <citation type="journal article" date="2019" name="Int. J. Syst. Evol. Microbiol.">
        <title>The Global Catalogue of Microorganisms (GCM) 10K type strain sequencing project: providing services to taxonomists for standard genome sequencing and annotation.</title>
        <authorList>
            <consortium name="The Broad Institute Genomics Platform"/>
            <consortium name="The Broad Institute Genome Sequencing Center for Infectious Disease"/>
            <person name="Wu L."/>
            <person name="Ma J."/>
        </authorList>
    </citation>
    <scope>NUCLEOTIDE SEQUENCE [LARGE SCALE GENOMIC DNA]</scope>
    <source>
        <strain evidence="2">JCM 9377</strain>
    </source>
</reference>
<protein>
    <recommendedName>
        <fullName evidence="3">DUF4232 domain-containing protein</fullName>
    </recommendedName>
</protein>
<dbReference type="Proteomes" id="UP001501237">
    <property type="component" value="Unassembled WGS sequence"/>
</dbReference>
<evidence type="ECO:0000313" key="1">
    <source>
        <dbReference type="EMBL" id="GAA3242000.1"/>
    </source>
</evidence>
<proteinExistence type="predicted"/>
<accession>A0ABP6QMC0</accession>
<keyword evidence="2" id="KW-1185">Reference proteome</keyword>
<evidence type="ECO:0000313" key="2">
    <source>
        <dbReference type="Proteomes" id="UP001501237"/>
    </source>
</evidence>
<dbReference type="EMBL" id="BAAAUV010000048">
    <property type="protein sequence ID" value="GAA3242000.1"/>
    <property type="molecule type" value="Genomic_DNA"/>
</dbReference>
<sequence length="218" mass="22706">MGYEDEGYSDTYWRRRAIALAAVLLTLGGAAYACTGEKPTPVKNAAATGDVSPAPTPTEVPVTALPAPPMPTVTVTVTQQATVAAPRRPGDACASGDLVANLTPVKADFAKTDAPQFRMTVVNTGRLDCTFDVGAGRFVAKIKSGSDRVWSSAHCAAAGGTSIQMLRRGIPYVGGLAWDRRRSRQGCAAPRPKALAGTYVIQAEGGGVKTPKAVFTLR</sequence>
<comment type="caution">
    <text evidence="1">The sequence shown here is derived from an EMBL/GenBank/DDBJ whole genome shotgun (WGS) entry which is preliminary data.</text>
</comment>
<evidence type="ECO:0008006" key="3">
    <source>
        <dbReference type="Google" id="ProtNLM"/>
    </source>
</evidence>
<gene>
    <name evidence="1" type="ORF">GCM10010468_79460</name>
</gene>